<evidence type="ECO:0000256" key="6">
    <source>
        <dbReference type="ARBA" id="ARBA00022989"/>
    </source>
</evidence>
<keyword evidence="2" id="KW-0812">Transmembrane</keyword>
<evidence type="ECO:0000313" key="10">
    <source>
        <dbReference type="EMBL" id="MCW9709258.1"/>
    </source>
</evidence>
<dbReference type="Pfam" id="PF05345">
    <property type="entry name" value="He_PIG"/>
    <property type="match status" value="3"/>
</dbReference>
<keyword evidence="6" id="KW-1133">Transmembrane helix</keyword>
<dbReference type="InterPro" id="IPR006644">
    <property type="entry name" value="Cadg"/>
</dbReference>
<evidence type="ECO:0000256" key="8">
    <source>
        <dbReference type="SAM" id="MobiDB-lite"/>
    </source>
</evidence>
<protein>
    <submittedName>
        <fullName evidence="10">Ig domain-containing protein</fullName>
    </submittedName>
</protein>
<evidence type="ECO:0000256" key="1">
    <source>
        <dbReference type="ARBA" id="ARBA00004370"/>
    </source>
</evidence>
<dbReference type="SMART" id="SM00736">
    <property type="entry name" value="CADG"/>
    <property type="match status" value="4"/>
</dbReference>
<accession>A0ABT3PTS7</accession>
<evidence type="ECO:0000256" key="4">
    <source>
        <dbReference type="ARBA" id="ARBA00022837"/>
    </source>
</evidence>
<feature type="domain" description="Cadherin" evidence="9">
    <location>
        <begin position="368"/>
        <end position="460"/>
    </location>
</feature>
<dbReference type="InterPro" id="IPR050971">
    <property type="entry name" value="Cadherin-domain_protein"/>
</dbReference>
<dbReference type="SUPFAM" id="SSF49313">
    <property type="entry name" value="Cadherin-like"/>
    <property type="match status" value="5"/>
</dbReference>
<evidence type="ECO:0000259" key="9">
    <source>
        <dbReference type="PROSITE" id="PS50268"/>
    </source>
</evidence>
<feature type="non-terminal residue" evidence="10">
    <location>
        <position position="1"/>
    </location>
</feature>
<dbReference type="PROSITE" id="PS50268">
    <property type="entry name" value="CADHERIN_2"/>
    <property type="match status" value="1"/>
</dbReference>
<organism evidence="10 11">
    <name type="scientific">Fodinibius salsisoli</name>
    <dbReference type="NCBI Taxonomy" id="2820877"/>
    <lineage>
        <taxon>Bacteria</taxon>
        <taxon>Pseudomonadati</taxon>
        <taxon>Balneolota</taxon>
        <taxon>Balneolia</taxon>
        <taxon>Balneolales</taxon>
        <taxon>Balneolaceae</taxon>
        <taxon>Fodinibius</taxon>
    </lineage>
</organism>
<keyword evidence="3" id="KW-0677">Repeat</keyword>
<dbReference type="Pfam" id="PF18962">
    <property type="entry name" value="Por_Secre_tail"/>
    <property type="match status" value="1"/>
</dbReference>
<feature type="region of interest" description="Disordered" evidence="8">
    <location>
        <begin position="1"/>
        <end position="21"/>
    </location>
</feature>
<comment type="caution">
    <text evidence="10">The sequence shown here is derived from an EMBL/GenBank/DDBJ whole genome shotgun (WGS) entry which is preliminary data.</text>
</comment>
<evidence type="ECO:0000313" key="11">
    <source>
        <dbReference type="Proteomes" id="UP001207918"/>
    </source>
</evidence>
<name>A0ABT3PTS7_9BACT</name>
<comment type="subcellular location">
    <subcellularLocation>
        <location evidence="1">Membrane</location>
    </subcellularLocation>
</comment>
<dbReference type="PANTHER" id="PTHR24025">
    <property type="entry name" value="DESMOGLEIN FAMILY MEMBER"/>
    <property type="match status" value="1"/>
</dbReference>
<dbReference type="InterPro" id="IPR041690">
    <property type="entry name" value="Cadherin_5"/>
</dbReference>
<evidence type="ECO:0000256" key="2">
    <source>
        <dbReference type="ARBA" id="ARBA00022692"/>
    </source>
</evidence>
<keyword evidence="11" id="KW-1185">Reference proteome</keyword>
<dbReference type="Pfam" id="PF17892">
    <property type="entry name" value="Cadherin_5"/>
    <property type="match status" value="1"/>
</dbReference>
<evidence type="ECO:0000256" key="5">
    <source>
        <dbReference type="ARBA" id="ARBA00022889"/>
    </source>
</evidence>
<dbReference type="NCBIfam" id="TIGR04183">
    <property type="entry name" value="Por_Secre_tail"/>
    <property type="match status" value="1"/>
</dbReference>
<keyword evidence="7" id="KW-0472">Membrane</keyword>
<dbReference type="InterPro" id="IPR013783">
    <property type="entry name" value="Ig-like_fold"/>
</dbReference>
<feature type="compositionally biased region" description="Polar residues" evidence="8">
    <location>
        <begin position="1"/>
        <end position="16"/>
    </location>
</feature>
<dbReference type="PANTHER" id="PTHR24025:SF31">
    <property type="entry name" value="NEURAL-CADHERIN"/>
    <property type="match status" value="1"/>
</dbReference>
<keyword evidence="5" id="KW-0130">Cell adhesion</keyword>
<dbReference type="InterPro" id="IPR002126">
    <property type="entry name" value="Cadherin-like_dom"/>
</dbReference>
<dbReference type="InterPro" id="IPR026444">
    <property type="entry name" value="Secre_tail"/>
</dbReference>
<dbReference type="InterPro" id="IPR015919">
    <property type="entry name" value="Cadherin-like_sf"/>
</dbReference>
<dbReference type="EMBL" id="JAGGJA010000030">
    <property type="protein sequence ID" value="MCW9709258.1"/>
    <property type="molecule type" value="Genomic_DNA"/>
</dbReference>
<reference evidence="10 11" key="1">
    <citation type="submission" date="2021-03" db="EMBL/GenBank/DDBJ databases">
        <title>Aliifodinibius sp. nov., a new bacterium isolated from saline soil.</title>
        <authorList>
            <person name="Galisteo C."/>
            <person name="De La Haba R."/>
            <person name="Sanchez-Porro C."/>
            <person name="Ventosa A."/>
        </authorList>
    </citation>
    <scope>NUCLEOTIDE SEQUENCE [LARGE SCALE GENOMIC DNA]</scope>
    <source>
        <strain evidence="10 11">1BSP15-2V2</strain>
    </source>
</reference>
<gene>
    <name evidence="10" type="ORF">J6I44_20540</name>
</gene>
<dbReference type="Proteomes" id="UP001207918">
    <property type="component" value="Unassembled WGS sequence"/>
</dbReference>
<proteinExistence type="predicted"/>
<dbReference type="Gene3D" id="2.60.40.10">
    <property type="entry name" value="Immunoglobulins"/>
    <property type="match status" value="5"/>
</dbReference>
<evidence type="ECO:0000256" key="7">
    <source>
        <dbReference type="ARBA" id="ARBA00023136"/>
    </source>
</evidence>
<keyword evidence="4" id="KW-0106">Calcium</keyword>
<evidence type="ECO:0000256" key="3">
    <source>
        <dbReference type="ARBA" id="ARBA00022737"/>
    </source>
</evidence>
<sequence length="535" mass="56602">WASLTDNGDGTATLSGTPGVEAEGRYPVELVVSDGSADTTQVFEITVTSGNQGPAFISEAVTSAQETKLYRYTVIASDPDGDGLAFSAETLPEWLALSVTSDTSATLKGTPGPEDSGEAPVELTVTDGSATASQSFTITVGNTNRAPSFDSEPVTQAQEGETYSYGIEASDPDGDSLSITAEQLPGWATITDHRDGTATLEGPPGPDDIGDVSVELEVSDGTDTVTQKFTITVARTNQEPAILSQPSLQVPSEIAYRYVVAAIDTAGSDGGGKLTFGAELENGAPLPGWLSWEDIPDEGPLRRKALVGTPPPSAMGTYQIVVSVTDGGTPSLTTEQQFTLRVTQGNRGPTIGSSPVEVVRIDQTYSYTIEASDPDADKVDFSASLSGGDPLPEWLSLQASSDTTATVTGEPAEEDMGTYQIRVRATDNGTPRKQTTQEFTLQVKYKQVDKLNALYNYPNPFRAATAIKFELPEEAEVTLQLYNLTGALVRQRPPEVFGPGANEFKIRARNLASGIYIYRITSGGQAVTGKITLIR</sequence>